<dbReference type="Proteomes" id="UP000274922">
    <property type="component" value="Unassembled WGS sequence"/>
</dbReference>
<gene>
    <name evidence="4" type="ORF">CXG81DRAFT_25239</name>
</gene>
<protein>
    <recommendedName>
        <fullName evidence="3">UFSP1/2/DUB catalytic domain-containing protein</fullName>
    </recommendedName>
</protein>
<keyword evidence="5" id="KW-1185">Reference proteome</keyword>
<keyword evidence="1" id="KW-0378">Hydrolase</keyword>
<sequence length="491" mass="51799">MAGTTEFTAAPAVVPGAAAPPASATSAASRHYPHAPDAASPRPESRPPAPAALAAGAAPAVPRTIAAPAAPETPSIVLDGSAPTVIPTLALLLRQQARAASPAPYRAVLAHPATRFAWTRLPDRLWGCGYRNLQMLLSAVAALPAVQRHVAQLPPSPTPDAVDHVGYALRRHQRVGIPELQHYVEAAWRRGYDPEGAVQLNAKLKGTVKWIGTSEAVCALHAADIDTRIVDFVTPDAARPDGRRRRVPPDHAALVAFVVAYFDGALDRFERTWLAYPHARPIALDRSDWVLAPLSEAAPSREAVAVTAKPPLYLQHRGHSRTIIGYEQLAPPRDGSPPVIRLLVLDPGKPIGAELKALLRRPEARAASSPPWTASRCDRVLRPFRLTLADLNQHREYEIVVAAGVGYRSPAVRDRRKILCSSRVFPRTEAAAAAVASAMTAASPSCIEAADSGNAPVSTATTATTLVAAPAPAIPLPAPTPAASLSAGSHL</sequence>
<dbReference type="InterPro" id="IPR012462">
    <property type="entry name" value="UFSP1/2_DUB_cat"/>
</dbReference>
<feature type="domain" description="UFSP1/2/DUB catalytic" evidence="3">
    <location>
        <begin position="115"/>
        <end position="358"/>
    </location>
</feature>
<organism evidence="4 5">
    <name type="scientific">Caulochytrium protostelioides</name>
    <dbReference type="NCBI Taxonomy" id="1555241"/>
    <lineage>
        <taxon>Eukaryota</taxon>
        <taxon>Fungi</taxon>
        <taxon>Fungi incertae sedis</taxon>
        <taxon>Chytridiomycota</taxon>
        <taxon>Chytridiomycota incertae sedis</taxon>
        <taxon>Chytridiomycetes</taxon>
        <taxon>Caulochytriales</taxon>
        <taxon>Caulochytriaceae</taxon>
        <taxon>Caulochytrium</taxon>
    </lineage>
</organism>
<dbReference type="EMBL" id="ML014152">
    <property type="protein sequence ID" value="RKP02083.1"/>
    <property type="molecule type" value="Genomic_DNA"/>
</dbReference>
<evidence type="ECO:0000259" key="3">
    <source>
        <dbReference type="Pfam" id="PF07910"/>
    </source>
</evidence>
<accession>A0A4P9X9Q5</accession>
<evidence type="ECO:0000313" key="5">
    <source>
        <dbReference type="Proteomes" id="UP000274922"/>
    </source>
</evidence>
<proteinExistence type="predicted"/>
<evidence type="ECO:0000256" key="2">
    <source>
        <dbReference type="SAM" id="MobiDB-lite"/>
    </source>
</evidence>
<dbReference type="AlphaFoldDB" id="A0A4P9X9Q5"/>
<dbReference type="GO" id="GO:0016787">
    <property type="term" value="F:hydrolase activity"/>
    <property type="evidence" value="ECO:0007669"/>
    <property type="project" value="UniProtKB-KW"/>
</dbReference>
<dbReference type="Pfam" id="PF07910">
    <property type="entry name" value="Peptidase_C78"/>
    <property type="match status" value="1"/>
</dbReference>
<dbReference type="OrthoDB" id="288987at2759"/>
<evidence type="ECO:0000313" key="4">
    <source>
        <dbReference type="EMBL" id="RKP02083.1"/>
    </source>
</evidence>
<dbReference type="STRING" id="1555241.A0A4P9X9Q5"/>
<reference evidence="5" key="1">
    <citation type="journal article" date="2018" name="Nat. Microbiol.">
        <title>Leveraging single-cell genomics to expand the fungal tree of life.</title>
        <authorList>
            <person name="Ahrendt S.R."/>
            <person name="Quandt C.A."/>
            <person name="Ciobanu D."/>
            <person name="Clum A."/>
            <person name="Salamov A."/>
            <person name="Andreopoulos B."/>
            <person name="Cheng J.F."/>
            <person name="Woyke T."/>
            <person name="Pelin A."/>
            <person name="Henrissat B."/>
            <person name="Reynolds N.K."/>
            <person name="Benny G.L."/>
            <person name="Smith M.E."/>
            <person name="James T.Y."/>
            <person name="Grigoriev I.V."/>
        </authorList>
    </citation>
    <scope>NUCLEOTIDE SEQUENCE [LARGE SCALE GENOMIC DNA]</scope>
    <source>
        <strain evidence="5">ATCC 52028</strain>
    </source>
</reference>
<dbReference type="Gene3D" id="3.90.70.130">
    <property type="match status" value="1"/>
</dbReference>
<feature type="region of interest" description="Disordered" evidence="2">
    <location>
        <begin position="1"/>
        <end position="52"/>
    </location>
</feature>
<evidence type="ECO:0000256" key="1">
    <source>
        <dbReference type="ARBA" id="ARBA00022801"/>
    </source>
</evidence>
<name>A0A4P9X9Q5_9FUNG</name>
<feature type="compositionally biased region" description="Low complexity" evidence="2">
    <location>
        <begin position="8"/>
        <end position="28"/>
    </location>
</feature>